<dbReference type="InterPro" id="IPR019734">
    <property type="entry name" value="TPR_rpt"/>
</dbReference>
<dbReference type="InterPro" id="IPR011990">
    <property type="entry name" value="TPR-like_helical_dom_sf"/>
</dbReference>
<evidence type="ECO:0000256" key="3">
    <source>
        <dbReference type="SAM" id="Phobius"/>
    </source>
</evidence>
<dbReference type="PANTHER" id="PTHR45586">
    <property type="entry name" value="TPR REPEAT-CONTAINING PROTEIN PA4667"/>
    <property type="match status" value="1"/>
</dbReference>
<dbReference type="SUPFAM" id="SSF48452">
    <property type="entry name" value="TPR-like"/>
    <property type="match status" value="1"/>
</dbReference>
<gene>
    <name evidence="4" type="ORF">Ani05nite_49810</name>
</gene>
<feature type="transmembrane region" description="Helical" evidence="3">
    <location>
        <begin position="250"/>
        <end position="271"/>
    </location>
</feature>
<evidence type="ECO:0008006" key="6">
    <source>
        <dbReference type="Google" id="ProtNLM"/>
    </source>
</evidence>
<dbReference type="EMBL" id="BOMQ01000059">
    <property type="protein sequence ID" value="GIE51447.1"/>
    <property type="molecule type" value="Genomic_DNA"/>
</dbReference>
<dbReference type="Pfam" id="PF13432">
    <property type="entry name" value="TPR_16"/>
    <property type="match status" value="1"/>
</dbReference>
<dbReference type="Gene3D" id="1.25.40.10">
    <property type="entry name" value="Tetratricopeptide repeat domain"/>
    <property type="match status" value="1"/>
</dbReference>
<keyword evidence="5" id="KW-1185">Reference proteome</keyword>
<keyword evidence="3" id="KW-1133">Transmembrane helix</keyword>
<dbReference type="AlphaFoldDB" id="A0A919JLN7"/>
<keyword evidence="3" id="KW-0472">Membrane</keyword>
<dbReference type="Proteomes" id="UP000647172">
    <property type="component" value="Unassembled WGS sequence"/>
</dbReference>
<feature type="transmembrane region" description="Helical" evidence="3">
    <location>
        <begin position="291"/>
        <end position="309"/>
    </location>
</feature>
<sequence>MTGDDPYRRARLLAEAGRSADAEAQLRSALAGAPADADMLTLLGFVLRRQQDYPAALAACDAAVAADPGLADAHAERAESLIALIRDGDAVAAAGEAVRLAPQQPAGHRVLARALAAGRRFPEARAAARHGLTLAPDAVEGLLTLAEVERAAGGRDAAEEAARAALAVEPDHPYGRWLLAMLDAERLRVGRSLRGLHEVARANPARPDVISMTWPVRGLLGALRRWFSAAVLLVVAAVAVAPVWPPAATGGRILAGLFAVVVTGFAARVLIPAGRLPWRCLRLAPALLRRATRAALGTVAVMVALLLGYAGTGRWWLPVLALAAVPVLWALGLAELLGARLDDPGFASAARALGGDVRDWAGELGRWWRETKRELRETWNDDQPLPPRPGPTG</sequence>
<evidence type="ECO:0000313" key="4">
    <source>
        <dbReference type="EMBL" id="GIE51447.1"/>
    </source>
</evidence>
<dbReference type="PANTHER" id="PTHR45586:SF1">
    <property type="entry name" value="LIPOPOLYSACCHARIDE ASSEMBLY PROTEIN B"/>
    <property type="match status" value="1"/>
</dbReference>
<organism evidence="4 5">
    <name type="scientific">Actinoplanes nipponensis</name>
    <dbReference type="NCBI Taxonomy" id="135950"/>
    <lineage>
        <taxon>Bacteria</taxon>
        <taxon>Bacillati</taxon>
        <taxon>Actinomycetota</taxon>
        <taxon>Actinomycetes</taxon>
        <taxon>Micromonosporales</taxon>
        <taxon>Micromonosporaceae</taxon>
        <taxon>Actinoplanes</taxon>
    </lineage>
</organism>
<feature type="transmembrane region" description="Helical" evidence="3">
    <location>
        <begin position="226"/>
        <end position="244"/>
    </location>
</feature>
<evidence type="ECO:0000313" key="5">
    <source>
        <dbReference type="Proteomes" id="UP000647172"/>
    </source>
</evidence>
<dbReference type="InterPro" id="IPR051012">
    <property type="entry name" value="CellSynth/LPSAsmb/PSIAsmb"/>
</dbReference>
<keyword evidence="1" id="KW-0677">Repeat</keyword>
<keyword evidence="3" id="KW-0812">Transmembrane</keyword>
<feature type="transmembrane region" description="Helical" evidence="3">
    <location>
        <begin position="315"/>
        <end position="334"/>
    </location>
</feature>
<evidence type="ECO:0000256" key="1">
    <source>
        <dbReference type="ARBA" id="ARBA00022737"/>
    </source>
</evidence>
<protein>
    <recommendedName>
        <fullName evidence="6">Tetratricopeptide repeat protein</fullName>
    </recommendedName>
</protein>
<accession>A0A919JLN7</accession>
<comment type="caution">
    <text evidence="4">The sequence shown here is derived from an EMBL/GenBank/DDBJ whole genome shotgun (WGS) entry which is preliminary data.</text>
</comment>
<reference evidence="4" key="1">
    <citation type="submission" date="2021-01" db="EMBL/GenBank/DDBJ databases">
        <title>Whole genome shotgun sequence of Actinoplanes nipponensis NBRC 14063.</title>
        <authorList>
            <person name="Komaki H."/>
            <person name="Tamura T."/>
        </authorList>
    </citation>
    <scope>NUCLEOTIDE SEQUENCE</scope>
    <source>
        <strain evidence="4">NBRC 14063</strain>
    </source>
</reference>
<dbReference type="RefSeq" id="WP_203771986.1">
    <property type="nucleotide sequence ID" value="NZ_BAAAYJ010000094.1"/>
</dbReference>
<name>A0A919JLN7_9ACTN</name>
<dbReference type="SMART" id="SM00028">
    <property type="entry name" value="TPR"/>
    <property type="match status" value="4"/>
</dbReference>
<evidence type="ECO:0000256" key="2">
    <source>
        <dbReference type="ARBA" id="ARBA00022803"/>
    </source>
</evidence>
<keyword evidence="2" id="KW-0802">TPR repeat</keyword>
<proteinExistence type="predicted"/>